<dbReference type="Proteomes" id="UP001251217">
    <property type="component" value="Unassembled WGS sequence"/>
</dbReference>
<keyword evidence="1 3" id="KW-0732">Signal</keyword>
<dbReference type="InterPro" id="IPR029051">
    <property type="entry name" value="DUF4352"/>
</dbReference>
<accession>A0ABU1XJM2</accession>
<dbReference type="EMBL" id="JAVDWW010000006">
    <property type="protein sequence ID" value="MDR7170509.1"/>
    <property type="molecule type" value="Genomic_DNA"/>
</dbReference>
<dbReference type="PROSITE" id="PS51257">
    <property type="entry name" value="PROKAR_LIPOPROTEIN"/>
    <property type="match status" value="1"/>
</dbReference>
<feature type="region of interest" description="Disordered" evidence="2">
    <location>
        <begin position="27"/>
        <end position="50"/>
    </location>
</feature>
<evidence type="ECO:0000256" key="1">
    <source>
        <dbReference type="ARBA" id="ARBA00022729"/>
    </source>
</evidence>
<sequence length="191" mass="18864">MSVRVGLAGVALASSALLTAACGSEGSTVVTTPASAPPSGGGATSAAKGAPASAHVGDALTIAGMDKGSKATVTVVQVTDNATPADEFNTPPTGKRLYGVQFRIANVGTAAYDDSPSNGAKVVDVQGQSFEAAIASKITEGASFAAQTTIAPGDSGLGYIVFEVPADAQITKVQFALDSGFADQKAQWQVG</sequence>
<organism evidence="5 6">
    <name type="scientific">Nocardia kruczakiae</name>
    <dbReference type="NCBI Taxonomy" id="261477"/>
    <lineage>
        <taxon>Bacteria</taxon>
        <taxon>Bacillati</taxon>
        <taxon>Actinomycetota</taxon>
        <taxon>Actinomycetes</taxon>
        <taxon>Mycobacteriales</taxon>
        <taxon>Nocardiaceae</taxon>
        <taxon>Nocardia</taxon>
    </lineage>
</organism>
<dbReference type="InterPro" id="IPR029050">
    <property type="entry name" value="Immunoprotect_excell_Ig-like"/>
</dbReference>
<reference evidence="5 6" key="1">
    <citation type="submission" date="2023-07" db="EMBL/GenBank/DDBJ databases">
        <title>Sorghum-associated microbial communities from plants grown in Nebraska, USA.</title>
        <authorList>
            <person name="Schachtman D."/>
        </authorList>
    </citation>
    <scope>NUCLEOTIDE SEQUENCE [LARGE SCALE GENOMIC DNA]</scope>
    <source>
        <strain evidence="5 6">4272</strain>
    </source>
</reference>
<dbReference type="Pfam" id="PF11611">
    <property type="entry name" value="DUF4352"/>
    <property type="match status" value="1"/>
</dbReference>
<name>A0ABU1XJM2_9NOCA</name>
<gene>
    <name evidence="5" type="ORF">J2W56_004260</name>
</gene>
<feature type="compositionally biased region" description="Low complexity" evidence="2">
    <location>
        <begin position="31"/>
        <end position="50"/>
    </location>
</feature>
<feature type="signal peptide" evidence="3">
    <location>
        <begin position="1"/>
        <end position="20"/>
    </location>
</feature>
<evidence type="ECO:0000313" key="5">
    <source>
        <dbReference type="EMBL" id="MDR7170509.1"/>
    </source>
</evidence>
<feature type="chain" id="PRO_5046392534" description="DUF4352 domain-containing protein" evidence="3">
    <location>
        <begin position="21"/>
        <end position="191"/>
    </location>
</feature>
<evidence type="ECO:0000313" key="6">
    <source>
        <dbReference type="Proteomes" id="UP001251217"/>
    </source>
</evidence>
<proteinExistence type="predicted"/>
<protein>
    <recommendedName>
        <fullName evidence="4">DUF4352 domain-containing protein</fullName>
    </recommendedName>
</protein>
<comment type="caution">
    <text evidence="5">The sequence shown here is derived from an EMBL/GenBank/DDBJ whole genome shotgun (WGS) entry which is preliminary data.</text>
</comment>
<dbReference type="Gene3D" id="2.60.40.1240">
    <property type="match status" value="1"/>
</dbReference>
<evidence type="ECO:0000256" key="3">
    <source>
        <dbReference type="SAM" id="SignalP"/>
    </source>
</evidence>
<evidence type="ECO:0000256" key="2">
    <source>
        <dbReference type="SAM" id="MobiDB-lite"/>
    </source>
</evidence>
<feature type="domain" description="DUF4352" evidence="4">
    <location>
        <begin position="70"/>
        <end position="184"/>
    </location>
</feature>
<keyword evidence="6" id="KW-1185">Reference proteome</keyword>
<evidence type="ECO:0000259" key="4">
    <source>
        <dbReference type="Pfam" id="PF11611"/>
    </source>
</evidence>